<dbReference type="InterPro" id="IPR036637">
    <property type="entry name" value="Phosphohistidine_dom_sf"/>
</dbReference>
<keyword evidence="4" id="KW-1185">Reference proteome</keyword>
<dbReference type="eggNOG" id="COG0574">
    <property type="taxonomic scope" value="Bacteria"/>
</dbReference>
<dbReference type="Gene3D" id="3.30.470.20">
    <property type="entry name" value="ATP-grasp fold, B domain"/>
    <property type="match status" value="2"/>
</dbReference>
<accession>A0A0A0JYT4</accession>
<dbReference type="SUPFAM" id="SSF56059">
    <property type="entry name" value="Glutathione synthetase ATP-binding domain-like"/>
    <property type="match status" value="1"/>
</dbReference>
<dbReference type="SUPFAM" id="SSF52009">
    <property type="entry name" value="Phosphohistidine domain"/>
    <property type="match status" value="1"/>
</dbReference>
<reference evidence="3 4" key="1">
    <citation type="submission" date="2013-08" db="EMBL/GenBank/DDBJ databases">
        <title>The genome sequence of Knoellia aerolata.</title>
        <authorList>
            <person name="Zhu W."/>
            <person name="Wang G."/>
        </authorList>
    </citation>
    <scope>NUCLEOTIDE SEQUENCE [LARGE SCALE GENOMIC DNA]</scope>
    <source>
        <strain evidence="3 4">DSM 18566</strain>
    </source>
</reference>
<name>A0A0A0JYT4_9MICO</name>
<dbReference type="AlphaFoldDB" id="A0A0A0JYT4"/>
<evidence type="ECO:0000313" key="4">
    <source>
        <dbReference type="Proteomes" id="UP000030013"/>
    </source>
</evidence>
<dbReference type="EMBL" id="AVPL01000034">
    <property type="protein sequence ID" value="KGN40706.1"/>
    <property type="molecule type" value="Genomic_DNA"/>
</dbReference>
<evidence type="ECO:0000259" key="2">
    <source>
        <dbReference type="Pfam" id="PF01326"/>
    </source>
</evidence>
<feature type="domain" description="Pyruvate phosphate dikinase AMP/ATP-binding" evidence="2">
    <location>
        <begin position="18"/>
        <end position="227"/>
    </location>
</feature>
<dbReference type="eggNOG" id="COG3848">
    <property type="taxonomic scope" value="Bacteria"/>
</dbReference>
<proteinExistence type="predicted"/>
<dbReference type="InterPro" id="IPR008279">
    <property type="entry name" value="PEP-util_enz_mobile_dom"/>
</dbReference>
<dbReference type="PANTHER" id="PTHR43615:SF1">
    <property type="entry name" value="PPDK_N DOMAIN-CONTAINING PROTEIN"/>
    <property type="match status" value="1"/>
</dbReference>
<dbReference type="GO" id="GO:0005524">
    <property type="term" value="F:ATP binding"/>
    <property type="evidence" value="ECO:0007669"/>
    <property type="project" value="InterPro"/>
</dbReference>
<protein>
    <recommendedName>
        <fullName evidence="5">Phosphoenolpyruvate synthase</fullName>
    </recommendedName>
</protein>
<evidence type="ECO:0000259" key="1">
    <source>
        <dbReference type="Pfam" id="PF00391"/>
    </source>
</evidence>
<dbReference type="Proteomes" id="UP000030013">
    <property type="component" value="Unassembled WGS sequence"/>
</dbReference>
<dbReference type="PANTHER" id="PTHR43615">
    <property type="entry name" value="PHOSPHOENOLPYRUVATE SYNTHASE-RELATED"/>
    <property type="match status" value="1"/>
</dbReference>
<dbReference type="InterPro" id="IPR051549">
    <property type="entry name" value="PEP_Utilizing_Enz"/>
</dbReference>
<feature type="domain" description="PEP-utilising enzyme mobile" evidence="1">
    <location>
        <begin position="768"/>
        <end position="840"/>
    </location>
</feature>
<evidence type="ECO:0000313" key="3">
    <source>
        <dbReference type="EMBL" id="KGN40706.1"/>
    </source>
</evidence>
<dbReference type="GO" id="GO:0016301">
    <property type="term" value="F:kinase activity"/>
    <property type="evidence" value="ECO:0007669"/>
    <property type="project" value="InterPro"/>
</dbReference>
<dbReference type="InterPro" id="IPR013815">
    <property type="entry name" value="ATP_grasp_subdomain_1"/>
</dbReference>
<dbReference type="STRING" id="1385519.N801_12795"/>
<dbReference type="Pfam" id="PF00391">
    <property type="entry name" value="PEP-utilizers"/>
    <property type="match status" value="1"/>
</dbReference>
<dbReference type="RefSeq" id="WP_035938211.1">
    <property type="nucleotide sequence ID" value="NZ_AVPL01000034.1"/>
</dbReference>
<dbReference type="Pfam" id="PF01326">
    <property type="entry name" value="PPDK_N"/>
    <property type="match status" value="2"/>
</dbReference>
<organism evidence="3 4">
    <name type="scientific">Knoellia aerolata DSM 18566</name>
    <dbReference type="NCBI Taxonomy" id="1385519"/>
    <lineage>
        <taxon>Bacteria</taxon>
        <taxon>Bacillati</taxon>
        <taxon>Actinomycetota</taxon>
        <taxon>Actinomycetes</taxon>
        <taxon>Micrococcales</taxon>
        <taxon>Intrasporangiaceae</taxon>
        <taxon>Knoellia</taxon>
    </lineage>
</organism>
<dbReference type="Gene3D" id="3.30.1490.20">
    <property type="entry name" value="ATP-grasp fold, A domain"/>
    <property type="match status" value="1"/>
</dbReference>
<dbReference type="Gene3D" id="3.50.30.10">
    <property type="entry name" value="Phosphohistidine domain"/>
    <property type="match status" value="1"/>
</dbReference>
<comment type="caution">
    <text evidence="3">The sequence shown here is derived from an EMBL/GenBank/DDBJ whole genome shotgun (WGS) entry which is preliminary data.</text>
</comment>
<gene>
    <name evidence="3" type="ORF">N801_12795</name>
</gene>
<evidence type="ECO:0008006" key="5">
    <source>
        <dbReference type="Google" id="ProtNLM"/>
    </source>
</evidence>
<sequence>MTRPLVLPLGGGGLPPGLVGGKGAWLDRVIAEGFPVPPCAVLTTECYDAVARQEPIADLLGRRQVRSSSPDRSATEERLLDDAFLAAPLPAHVTDAIRDAVALVTAGGATRLAVRSSATAEDMGTMSFAGQYRSYLDVGTERELIRAVRLVWASLWQPAPTAYRRFQGVDEAGLAMAVVLMPMVPAECAGVAFSLDPEVPDSVRVEAVAGLGEGLVSGSVTPQVTRIPRLEACGPRHADDTLEVQVARLTLRVEAALGQPQDIEWAWDGSMLTLLQARPIAIVTRRRDDGFDTPTPDGARWTTAGIAETLPGVLPPLRWATAGFILEEAFRRLFDELEVLPELPPPATIIGRFRARAALSLDVLEQMATAIPGGRPEDVERQYFGLATGDRPVTVSTPANESRWRTARHDLAMLSLRRRSSREAEIVMAATSPVVRADTSGTATLEAVLRLRHRLLDLAGRAMAAEVAVAASATASYRHLESWLLRRFDQPEAERWAQRLTAHRGSAEWWRPSAAEVAALSRDDLLPHDAVGWDVARERLLATPRGAALHDALLEAARCAGSMAVFGGPCWDEDLDHMWDLVWTASQVGAQHPTGDAARRREILWDEFTRVLSAVPSGPSPPGQLVDRRLLTARRLVDVAVELLDRRESTKTATLALGGQLRRVHLELGRRLTVDDRLDRPEDVELLDEGELHAALAGRCPSRAELGRRRRWLEQCAAEEPLPERFRGRPTAQRVVRPTGTELHGWAAGAGVFTGVARVVREPTDELHEGEVLVATSTDASWSPLFMRAGAIAVERGGPLSHAAIVARELGIPAVLNVPGLVASFDDDGAAVVTVDGDRGLVAILDADAGGGPDEARVAGRRLDRTSAP</sequence>
<feature type="domain" description="Pyruvate phosphate dikinase AMP/ATP-binding" evidence="2">
    <location>
        <begin position="245"/>
        <end position="286"/>
    </location>
</feature>
<dbReference type="InterPro" id="IPR002192">
    <property type="entry name" value="PPDK_AMP/ATP-bd"/>
</dbReference>